<proteinExistence type="predicted"/>
<dbReference type="Proteomes" id="UP000031011">
    <property type="component" value="Unassembled WGS sequence"/>
</dbReference>
<name>A0A837DVV6_9LACO</name>
<gene>
    <name evidence="1" type="ORF">LRN_0983</name>
</gene>
<reference evidence="1 2" key="1">
    <citation type="journal article" date="2015" name="BMC Microbiol.">
        <title>Lactobacillus ruminis strains cluster according to their mammalian gut source.</title>
        <authorList>
            <person name="O' Donnell M.M."/>
            <person name="Harris H.M."/>
            <person name="Lynch D.B."/>
            <person name="Ross R.P."/>
            <person name="O'Toole P.W."/>
        </authorList>
    </citation>
    <scope>NUCLEOTIDE SEQUENCE [LARGE SCALE GENOMIC DNA]</scope>
    <source>
        <strain evidence="1 2">DPC 6832</strain>
    </source>
</reference>
<protein>
    <submittedName>
        <fullName evidence="1">DeoR family transcriptional regulator</fullName>
    </submittedName>
</protein>
<evidence type="ECO:0000313" key="2">
    <source>
        <dbReference type="Proteomes" id="UP000031011"/>
    </source>
</evidence>
<organism evidence="1 2">
    <name type="scientific">Ligilactobacillus ruminis DPC 6832</name>
    <dbReference type="NCBI Taxonomy" id="1402208"/>
    <lineage>
        <taxon>Bacteria</taxon>
        <taxon>Bacillati</taxon>
        <taxon>Bacillota</taxon>
        <taxon>Bacilli</taxon>
        <taxon>Lactobacillales</taxon>
        <taxon>Lactobacillaceae</taxon>
        <taxon>Ligilactobacillus</taxon>
    </lineage>
</organism>
<dbReference type="AlphaFoldDB" id="A0A837DVV6"/>
<accession>A0A837DVV6</accession>
<sequence length="93" mass="10046">MRNDLKILEEKRLVIRTFGLANLNPSAGKKALAKERQTLTTDELIAKKAVELIPENARYIGLDCGSSVGEVANQIINLPSVKTIVTSSVPAIS</sequence>
<dbReference type="EMBL" id="AWYA01000098">
    <property type="protein sequence ID" value="KIC04550.1"/>
    <property type="molecule type" value="Genomic_DNA"/>
</dbReference>
<evidence type="ECO:0000313" key="1">
    <source>
        <dbReference type="EMBL" id="KIC04550.1"/>
    </source>
</evidence>
<dbReference type="SUPFAM" id="SSF100950">
    <property type="entry name" value="NagB/RpiA/CoA transferase-like"/>
    <property type="match status" value="1"/>
</dbReference>
<comment type="caution">
    <text evidence="1">The sequence shown here is derived from an EMBL/GenBank/DDBJ whole genome shotgun (WGS) entry which is preliminary data.</text>
</comment>
<dbReference type="InterPro" id="IPR037171">
    <property type="entry name" value="NagB/RpiA_transferase-like"/>
</dbReference>